<organism evidence="1 2">
    <name type="scientific">Brucella endophytica</name>
    <dbReference type="NCBI Taxonomy" id="1963359"/>
    <lineage>
        <taxon>Bacteria</taxon>
        <taxon>Pseudomonadati</taxon>
        <taxon>Pseudomonadota</taxon>
        <taxon>Alphaproteobacteria</taxon>
        <taxon>Hyphomicrobiales</taxon>
        <taxon>Brucellaceae</taxon>
        <taxon>Brucella/Ochrobactrum group</taxon>
        <taxon>Brucella</taxon>
    </lineage>
</organism>
<gene>
    <name evidence="1" type="ORF">GCM10011491_15600</name>
</gene>
<dbReference type="RefSeq" id="WP_188823128.1">
    <property type="nucleotide sequence ID" value="NZ_BMHH01000005.1"/>
</dbReference>
<dbReference type="EMBL" id="BMHH01000005">
    <property type="protein sequence ID" value="GGA88682.1"/>
    <property type="molecule type" value="Genomic_DNA"/>
</dbReference>
<accession>A0A916S7Z2</accession>
<reference evidence="1" key="1">
    <citation type="journal article" date="2014" name="Int. J. Syst. Evol. Microbiol.">
        <title>Complete genome sequence of Corynebacterium casei LMG S-19264T (=DSM 44701T), isolated from a smear-ripened cheese.</title>
        <authorList>
            <consortium name="US DOE Joint Genome Institute (JGI-PGF)"/>
            <person name="Walter F."/>
            <person name="Albersmeier A."/>
            <person name="Kalinowski J."/>
            <person name="Ruckert C."/>
        </authorList>
    </citation>
    <scope>NUCLEOTIDE SEQUENCE</scope>
    <source>
        <strain evidence="1">CGMCC 1.15082</strain>
    </source>
</reference>
<reference evidence="1" key="2">
    <citation type="submission" date="2020-09" db="EMBL/GenBank/DDBJ databases">
        <authorList>
            <person name="Sun Q."/>
            <person name="Zhou Y."/>
        </authorList>
    </citation>
    <scope>NUCLEOTIDE SEQUENCE</scope>
    <source>
        <strain evidence="1">CGMCC 1.15082</strain>
    </source>
</reference>
<proteinExistence type="predicted"/>
<sequence>MIGLDSHRVAAVDGLSWQLDLKPSDRPGLKPEISRLGGRYLPRSWCNTHKPAGQWV</sequence>
<dbReference type="Proteomes" id="UP000646478">
    <property type="component" value="Unassembled WGS sequence"/>
</dbReference>
<dbReference type="AlphaFoldDB" id="A0A916S7Z2"/>
<evidence type="ECO:0000313" key="1">
    <source>
        <dbReference type="EMBL" id="GGA88682.1"/>
    </source>
</evidence>
<name>A0A916S7Z2_9HYPH</name>
<keyword evidence="2" id="KW-1185">Reference proteome</keyword>
<protein>
    <submittedName>
        <fullName evidence="1">Uncharacterized protein</fullName>
    </submittedName>
</protein>
<comment type="caution">
    <text evidence="1">The sequence shown here is derived from an EMBL/GenBank/DDBJ whole genome shotgun (WGS) entry which is preliminary data.</text>
</comment>
<evidence type="ECO:0000313" key="2">
    <source>
        <dbReference type="Proteomes" id="UP000646478"/>
    </source>
</evidence>